<keyword evidence="5" id="KW-0812">Transmembrane</keyword>
<evidence type="ECO:0000256" key="3">
    <source>
        <dbReference type="ARBA" id="ARBA00023163"/>
    </source>
</evidence>
<dbReference type="OrthoDB" id="313482at2"/>
<gene>
    <name evidence="7" type="ORF">EHS15_18955</name>
</gene>
<keyword evidence="3" id="KW-0804">Transcription</keyword>
<dbReference type="InterPro" id="IPR018060">
    <property type="entry name" value="HTH_AraC"/>
</dbReference>
<dbReference type="SUPFAM" id="SSF46689">
    <property type="entry name" value="Homeodomain-like"/>
    <property type="match status" value="1"/>
</dbReference>
<comment type="caution">
    <text evidence="7">The sequence shown here is derived from an EMBL/GenBank/DDBJ whole genome shotgun (WGS) entry which is preliminary data.</text>
</comment>
<protein>
    <submittedName>
        <fullName evidence="7">Helix-turn-helix domain-containing protein</fullName>
    </submittedName>
</protein>
<dbReference type="InterPro" id="IPR011623">
    <property type="entry name" value="7TMR_DISM_rcpt_extracell_dom1"/>
</dbReference>
<evidence type="ECO:0000313" key="8">
    <source>
        <dbReference type="Proteomes" id="UP000298058"/>
    </source>
</evidence>
<keyword evidence="5" id="KW-1133">Transmembrane helix</keyword>
<dbReference type="Pfam" id="PF07696">
    <property type="entry name" value="7TMR-DISMED2"/>
    <property type="match status" value="1"/>
</dbReference>
<evidence type="ECO:0000313" key="7">
    <source>
        <dbReference type="EMBL" id="TGN16926.1"/>
    </source>
</evidence>
<dbReference type="InterPro" id="IPR009057">
    <property type="entry name" value="Homeodomain-like_sf"/>
</dbReference>
<feature type="transmembrane region" description="Helical" evidence="5">
    <location>
        <begin position="272"/>
        <end position="290"/>
    </location>
</feature>
<evidence type="ECO:0000256" key="4">
    <source>
        <dbReference type="SAM" id="Coils"/>
    </source>
</evidence>
<dbReference type="GO" id="GO:0003700">
    <property type="term" value="F:DNA-binding transcription factor activity"/>
    <property type="evidence" value="ECO:0007669"/>
    <property type="project" value="InterPro"/>
</dbReference>
<dbReference type="PANTHER" id="PTHR43280:SF29">
    <property type="entry name" value="ARAC-FAMILY TRANSCRIPTIONAL REGULATOR"/>
    <property type="match status" value="1"/>
</dbReference>
<evidence type="ECO:0000259" key="6">
    <source>
        <dbReference type="PROSITE" id="PS01124"/>
    </source>
</evidence>
<dbReference type="Pfam" id="PF07695">
    <property type="entry name" value="7TMR-DISM_7TM"/>
    <property type="match status" value="1"/>
</dbReference>
<dbReference type="InterPro" id="IPR011622">
    <property type="entry name" value="7TMR_DISM_rcpt_extracell_dom2"/>
</dbReference>
<dbReference type="Gene3D" id="1.10.10.60">
    <property type="entry name" value="Homeodomain-like"/>
    <property type="match status" value="2"/>
</dbReference>
<feature type="transmembrane region" description="Helical" evidence="5">
    <location>
        <begin position="388"/>
        <end position="408"/>
    </location>
</feature>
<keyword evidence="1" id="KW-0805">Transcription regulation</keyword>
<feature type="transmembrane region" description="Helical" evidence="5">
    <location>
        <begin position="302"/>
        <end position="321"/>
    </location>
</feature>
<dbReference type="PROSITE" id="PS01124">
    <property type="entry name" value="HTH_ARAC_FAMILY_2"/>
    <property type="match status" value="1"/>
</dbReference>
<accession>A0A4R9LVV4</accession>
<keyword evidence="4" id="KW-0175">Coiled coil</keyword>
<dbReference type="Proteomes" id="UP000298058">
    <property type="component" value="Unassembled WGS sequence"/>
</dbReference>
<dbReference type="SMART" id="SM00342">
    <property type="entry name" value="HTH_ARAC"/>
    <property type="match status" value="1"/>
</dbReference>
<feature type="transmembrane region" description="Helical" evidence="5">
    <location>
        <begin position="356"/>
        <end position="376"/>
    </location>
</feature>
<keyword evidence="2" id="KW-0238">DNA-binding</keyword>
<dbReference type="RefSeq" id="WP_135762171.1">
    <property type="nucleotide sequence ID" value="NZ_RQHW01000082.1"/>
</dbReference>
<evidence type="ECO:0000256" key="5">
    <source>
        <dbReference type="SAM" id="Phobius"/>
    </source>
</evidence>
<feature type="transmembrane region" description="Helical" evidence="5">
    <location>
        <begin position="235"/>
        <end position="260"/>
    </location>
</feature>
<sequence length="561" mass="65557">MFISFLNHKFSLSKESFKKVRWELRFLFLLFPAFLIQCNTEQIVRENDGFVILEDISSVLNVSPETEYLSADPSATLSEIERTTSGWKRNEENVFDRGFSDDVFWLRIPLSNESSISDWHVTLRNNRLDFVDFFLVTENGIKSLSAGDYRHLPENADTSYPSFAFELPSREKATLYIRIQADVHLAFVLRLFPPEVFGAEKHLTAVIHCIFVILFLVFLIFQVRFNPSVRGWMEIYLSVGVLSIFLWAFCFSGEASRLLWPDSVWCKNNMHFVFGLLFEIFFSLFLTRYLQLKDFSPKLNFAFHIFIFAVGIAGIFLFFPFSNRSKVQAANLIMIVRNLLMIAGVVQCLRYRRFWVLYLTVSWLVIAAANFITFFMVMKLLPYNTFTLYSHLFAFPADLFAIVVSQIVRYRNLRRERDQLKEKVNELMRFSEATEGDSSAKRMRGLDITRILEDLVVYFRSEKPYLEEELSLGTVSEKLKIRPDQLSAILNKEMNTSFSLLINEYRVTEACRLLKDSPEKNLLEIAFQCGFGSRTNFNRVFKQFTDLAPIEYRKTEVAKKF</sequence>
<feature type="transmembrane region" description="Helical" evidence="5">
    <location>
        <begin position="327"/>
        <end position="349"/>
    </location>
</feature>
<feature type="transmembrane region" description="Helical" evidence="5">
    <location>
        <begin position="203"/>
        <end position="223"/>
    </location>
</feature>
<dbReference type="PANTHER" id="PTHR43280">
    <property type="entry name" value="ARAC-FAMILY TRANSCRIPTIONAL REGULATOR"/>
    <property type="match status" value="1"/>
</dbReference>
<dbReference type="Pfam" id="PF12833">
    <property type="entry name" value="HTH_18"/>
    <property type="match status" value="1"/>
</dbReference>
<name>A0A4R9LVV4_9LEPT</name>
<reference evidence="7" key="1">
    <citation type="journal article" date="2019" name="PLoS Negl. Trop. Dis.">
        <title>Revisiting the worldwide diversity of Leptospira species in the environment.</title>
        <authorList>
            <person name="Vincent A.T."/>
            <person name="Schiettekatte O."/>
            <person name="Bourhy P."/>
            <person name="Veyrier F.J."/>
            <person name="Picardeau M."/>
        </authorList>
    </citation>
    <scope>NUCLEOTIDE SEQUENCE [LARGE SCALE GENOMIC DNA]</scope>
    <source>
        <strain evidence="7">201300427</strain>
    </source>
</reference>
<organism evidence="7 8">
    <name type="scientific">Leptospira idonii</name>
    <dbReference type="NCBI Taxonomy" id="1193500"/>
    <lineage>
        <taxon>Bacteria</taxon>
        <taxon>Pseudomonadati</taxon>
        <taxon>Spirochaetota</taxon>
        <taxon>Spirochaetia</taxon>
        <taxon>Leptospirales</taxon>
        <taxon>Leptospiraceae</taxon>
        <taxon>Leptospira</taxon>
    </lineage>
</organism>
<feature type="domain" description="HTH araC/xylS-type" evidence="6">
    <location>
        <begin position="466"/>
        <end position="555"/>
    </location>
</feature>
<dbReference type="EMBL" id="RQHW01000082">
    <property type="protein sequence ID" value="TGN16926.1"/>
    <property type="molecule type" value="Genomic_DNA"/>
</dbReference>
<dbReference type="PROSITE" id="PS00041">
    <property type="entry name" value="HTH_ARAC_FAMILY_1"/>
    <property type="match status" value="1"/>
</dbReference>
<dbReference type="GO" id="GO:0043565">
    <property type="term" value="F:sequence-specific DNA binding"/>
    <property type="evidence" value="ECO:0007669"/>
    <property type="project" value="InterPro"/>
</dbReference>
<dbReference type="InterPro" id="IPR018062">
    <property type="entry name" value="HTH_AraC-typ_CS"/>
</dbReference>
<keyword evidence="8" id="KW-1185">Reference proteome</keyword>
<evidence type="ECO:0000256" key="2">
    <source>
        <dbReference type="ARBA" id="ARBA00023125"/>
    </source>
</evidence>
<proteinExistence type="predicted"/>
<dbReference type="Gene3D" id="2.60.40.2380">
    <property type="match status" value="1"/>
</dbReference>
<feature type="coiled-coil region" evidence="4">
    <location>
        <begin position="403"/>
        <end position="433"/>
    </location>
</feature>
<keyword evidence="5" id="KW-0472">Membrane</keyword>
<dbReference type="AlphaFoldDB" id="A0A4R9LVV4"/>
<evidence type="ECO:0000256" key="1">
    <source>
        <dbReference type="ARBA" id="ARBA00023015"/>
    </source>
</evidence>